<dbReference type="AlphaFoldDB" id="A0A4D6NLJ4"/>
<evidence type="ECO:0000313" key="2">
    <source>
        <dbReference type="EMBL" id="QCE14208.1"/>
    </source>
</evidence>
<protein>
    <submittedName>
        <fullName evidence="2">Uncharacterized protein</fullName>
    </submittedName>
</protein>
<name>A0A4D6NLJ4_VIGUN</name>
<feature type="region of interest" description="Disordered" evidence="1">
    <location>
        <begin position="52"/>
        <end position="71"/>
    </location>
</feature>
<accession>A0A4D6NLJ4</accession>
<keyword evidence="4" id="KW-1185">Reference proteome</keyword>
<sequence>MKFLRERKDCRNGSVPMLTMAVTANYDSLDGLKKTRVVETMRRFFATMSGAVASSADADVDKNSESGRHHH</sequence>
<reference evidence="2 4" key="1">
    <citation type="submission" date="2019-04" db="EMBL/GenBank/DDBJ databases">
        <title>An improved genome assembly and genetic linkage map for asparagus bean, Vigna unguiculata ssp. sesquipedialis.</title>
        <authorList>
            <person name="Xia Q."/>
            <person name="Zhang R."/>
            <person name="Dong Y."/>
        </authorList>
    </citation>
    <scope>NUCLEOTIDE SEQUENCE [LARGE SCALE GENOMIC DNA]</scope>
    <source>
        <tissue evidence="2">Leaf</tissue>
    </source>
</reference>
<proteinExistence type="predicted"/>
<dbReference type="Proteomes" id="UP000501690">
    <property type="component" value="Linkage Group LG11"/>
</dbReference>
<dbReference type="EMBL" id="CP039355">
    <property type="protein sequence ID" value="QCE14208.1"/>
    <property type="molecule type" value="Genomic_DNA"/>
</dbReference>
<evidence type="ECO:0000313" key="4">
    <source>
        <dbReference type="Proteomes" id="UP000501690"/>
    </source>
</evidence>
<evidence type="ECO:0000256" key="1">
    <source>
        <dbReference type="SAM" id="MobiDB-lite"/>
    </source>
</evidence>
<evidence type="ECO:0000313" key="3">
    <source>
        <dbReference type="EMBL" id="QCE14209.1"/>
    </source>
</evidence>
<gene>
    <name evidence="2" type="ORF">DEO72_LG11g1207</name>
    <name evidence="3" type="ORF">DEO72_LG11g1208</name>
</gene>
<dbReference type="EMBL" id="CP039355">
    <property type="protein sequence ID" value="QCE14209.1"/>
    <property type="molecule type" value="Genomic_DNA"/>
</dbReference>
<organism evidence="2 4">
    <name type="scientific">Vigna unguiculata</name>
    <name type="common">Cowpea</name>
    <dbReference type="NCBI Taxonomy" id="3917"/>
    <lineage>
        <taxon>Eukaryota</taxon>
        <taxon>Viridiplantae</taxon>
        <taxon>Streptophyta</taxon>
        <taxon>Embryophyta</taxon>
        <taxon>Tracheophyta</taxon>
        <taxon>Spermatophyta</taxon>
        <taxon>Magnoliopsida</taxon>
        <taxon>eudicotyledons</taxon>
        <taxon>Gunneridae</taxon>
        <taxon>Pentapetalae</taxon>
        <taxon>rosids</taxon>
        <taxon>fabids</taxon>
        <taxon>Fabales</taxon>
        <taxon>Fabaceae</taxon>
        <taxon>Papilionoideae</taxon>
        <taxon>50 kb inversion clade</taxon>
        <taxon>NPAAA clade</taxon>
        <taxon>indigoferoid/millettioid clade</taxon>
        <taxon>Phaseoleae</taxon>
        <taxon>Vigna</taxon>
    </lineage>
</organism>
<feature type="compositionally biased region" description="Basic and acidic residues" evidence="1">
    <location>
        <begin position="59"/>
        <end position="71"/>
    </location>
</feature>